<dbReference type="Proteomes" id="UP000584587">
    <property type="component" value="Unassembled WGS sequence"/>
</dbReference>
<feature type="domain" description="DDH" evidence="1">
    <location>
        <begin position="24"/>
        <end position="156"/>
    </location>
</feature>
<gene>
    <name evidence="3" type="ORF">HER12_02320</name>
</gene>
<comment type="caution">
    <text evidence="3">The sequence shown here is derived from an EMBL/GenBank/DDBJ whole genome shotgun (WGS) entry which is preliminary data.</text>
</comment>
<name>A0A846UDK9_9MOLU</name>
<reference evidence="3 4" key="1">
    <citation type="submission" date="2020-04" db="EMBL/GenBank/DDBJ databases">
        <title>Complete genome sequence of Spiroplasma platyhelix ATCC 51748, an insect isolate.</title>
        <authorList>
            <person name="Green E.A."/>
            <person name="Klassen J.L."/>
        </authorList>
    </citation>
    <scope>NUCLEOTIDE SEQUENCE [LARGE SCALE GENOMIC DNA]</scope>
    <source>
        <strain evidence="3 4">PALS-1</strain>
    </source>
</reference>
<accession>A0A846UDK9</accession>
<keyword evidence="4" id="KW-1185">Reference proteome</keyword>
<dbReference type="GO" id="GO:0003676">
    <property type="term" value="F:nucleic acid binding"/>
    <property type="evidence" value="ECO:0007669"/>
    <property type="project" value="InterPro"/>
</dbReference>
<dbReference type="InterPro" id="IPR003156">
    <property type="entry name" value="DHHA1_dom"/>
</dbReference>
<dbReference type="InterPro" id="IPR038763">
    <property type="entry name" value="DHH_sf"/>
</dbReference>
<dbReference type="AlphaFoldDB" id="A0A846UDK9"/>
<dbReference type="EMBL" id="JAAVVK010000002">
    <property type="protein sequence ID" value="NKE38588.1"/>
    <property type="molecule type" value="Genomic_DNA"/>
</dbReference>
<dbReference type="PANTHER" id="PTHR47618:SF1">
    <property type="entry name" value="BIFUNCTIONAL OLIGORIBONUCLEASE AND PAP PHOSPHATASE NRNA"/>
    <property type="match status" value="1"/>
</dbReference>
<sequence>MNDRNDFKKNAKKIYDLIKKSNTIIIHRHVNPDGDALGSQWGLKRIIEENFPKKKVLVPGDMTDYMLKFFKPADIVNQSDYHDALVIICDTANRERISGQFWQEAKNIIKIDHHPEVDDYGTLSLVDSSASAACQVAAKWAQTLKLKVSKEAARDLFLGLVTDSGRFLYRSVSSETFDVASFLVESKFSLLDLYENLYIQELKNAWIKGYILSNFTVSSHGVGYLIFTKEELLKLEKELNNKIKAIDKKAKITLIREDFTNQVNLMSNIKGIKIWFIACQDAITSDFKISVRSARWKINDVVAKFGGGGHDSAAGARLENLAIVKNLFNALDKLANLAPNIK</sequence>
<evidence type="ECO:0000259" key="1">
    <source>
        <dbReference type="Pfam" id="PF01368"/>
    </source>
</evidence>
<dbReference type="Gene3D" id="3.90.1640.10">
    <property type="entry name" value="inorganic pyrophosphatase (n-terminal core)"/>
    <property type="match status" value="1"/>
</dbReference>
<dbReference type="RefSeq" id="WP_168105066.1">
    <property type="nucleotide sequence ID" value="NZ_CP051215.1"/>
</dbReference>
<evidence type="ECO:0000313" key="4">
    <source>
        <dbReference type="Proteomes" id="UP000584587"/>
    </source>
</evidence>
<evidence type="ECO:0000259" key="2">
    <source>
        <dbReference type="Pfam" id="PF02272"/>
    </source>
</evidence>
<organism evidence="3 4">
    <name type="scientific">Spiroplasma platyhelix PALS-1</name>
    <dbReference type="NCBI Taxonomy" id="1276218"/>
    <lineage>
        <taxon>Bacteria</taxon>
        <taxon>Bacillati</taxon>
        <taxon>Mycoplasmatota</taxon>
        <taxon>Mollicutes</taxon>
        <taxon>Entomoplasmatales</taxon>
        <taxon>Spiroplasmataceae</taxon>
        <taxon>Spiroplasma</taxon>
    </lineage>
</organism>
<dbReference type="Gene3D" id="3.10.310.30">
    <property type="match status" value="1"/>
</dbReference>
<dbReference type="PANTHER" id="PTHR47618">
    <property type="entry name" value="BIFUNCTIONAL OLIGORIBONUCLEASE AND PAP PHOSPHATASE NRNA"/>
    <property type="match status" value="1"/>
</dbReference>
<dbReference type="SUPFAM" id="SSF64182">
    <property type="entry name" value="DHH phosphoesterases"/>
    <property type="match status" value="1"/>
</dbReference>
<dbReference type="Pfam" id="PF02272">
    <property type="entry name" value="DHHA1"/>
    <property type="match status" value="1"/>
</dbReference>
<dbReference type="Pfam" id="PF01368">
    <property type="entry name" value="DHH"/>
    <property type="match status" value="1"/>
</dbReference>
<dbReference type="InterPro" id="IPR051319">
    <property type="entry name" value="Oligoribo/pAp-PDE_c-di-AMP_PDE"/>
</dbReference>
<protein>
    <submittedName>
        <fullName evidence="3">Bifunctional oligoribonuclease/PAP phosphatase NrnA</fullName>
    </submittedName>
</protein>
<evidence type="ECO:0000313" key="3">
    <source>
        <dbReference type="EMBL" id="NKE38588.1"/>
    </source>
</evidence>
<dbReference type="InterPro" id="IPR001667">
    <property type="entry name" value="DDH_dom"/>
</dbReference>
<feature type="domain" description="DHHA1" evidence="2">
    <location>
        <begin position="262"/>
        <end position="334"/>
    </location>
</feature>
<proteinExistence type="predicted"/>